<dbReference type="PANTHER" id="PTHR20923">
    <property type="entry name" value="BAT4 PROTEIN-RELATED"/>
    <property type="match status" value="1"/>
</dbReference>
<dbReference type="Pfam" id="PF01585">
    <property type="entry name" value="G-patch"/>
    <property type="match status" value="1"/>
</dbReference>
<dbReference type="PANTHER" id="PTHR20923:SF1">
    <property type="entry name" value="G PATCH DOMAIN AND ANKYRIN REPEAT-CONTAINING PROTEIN 1"/>
    <property type="match status" value="1"/>
</dbReference>
<reference evidence="3 4" key="1">
    <citation type="submission" date="2014-04" db="EMBL/GenBank/DDBJ databases">
        <authorList>
            <consortium name="DOE Joint Genome Institute"/>
            <person name="Kuo A."/>
            <person name="Tarkka M."/>
            <person name="Buscot F."/>
            <person name="Kohler A."/>
            <person name="Nagy L.G."/>
            <person name="Floudas D."/>
            <person name="Copeland A."/>
            <person name="Barry K.W."/>
            <person name="Cichocki N."/>
            <person name="Veneault-Fourrey C."/>
            <person name="LaButti K."/>
            <person name="Lindquist E.A."/>
            <person name="Lipzen A."/>
            <person name="Lundell T."/>
            <person name="Morin E."/>
            <person name="Murat C."/>
            <person name="Sun H."/>
            <person name="Tunlid A."/>
            <person name="Henrissat B."/>
            <person name="Grigoriev I.V."/>
            <person name="Hibbett D.S."/>
            <person name="Martin F."/>
            <person name="Nordberg H.P."/>
            <person name="Cantor M.N."/>
            <person name="Hua S.X."/>
        </authorList>
    </citation>
    <scope>NUCLEOTIDE SEQUENCE [LARGE SCALE GENOMIC DNA]</scope>
    <source>
        <strain evidence="3 4">F 1598</strain>
    </source>
</reference>
<dbReference type="InterPro" id="IPR000467">
    <property type="entry name" value="G_patch_dom"/>
</dbReference>
<dbReference type="InterPro" id="IPR039146">
    <property type="entry name" value="GPANK1"/>
</dbReference>
<evidence type="ECO:0000259" key="2">
    <source>
        <dbReference type="PROSITE" id="PS50174"/>
    </source>
</evidence>
<keyword evidence="4" id="KW-1185">Reference proteome</keyword>
<feature type="region of interest" description="Disordered" evidence="1">
    <location>
        <begin position="1"/>
        <end position="71"/>
    </location>
</feature>
<feature type="region of interest" description="Disordered" evidence="1">
    <location>
        <begin position="261"/>
        <end position="289"/>
    </location>
</feature>
<feature type="compositionally biased region" description="Polar residues" evidence="1">
    <location>
        <begin position="1"/>
        <end position="10"/>
    </location>
</feature>
<evidence type="ECO:0000313" key="3">
    <source>
        <dbReference type="EMBL" id="KIM89105.1"/>
    </source>
</evidence>
<dbReference type="PROSITE" id="PS50174">
    <property type="entry name" value="G_PATCH"/>
    <property type="match status" value="1"/>
</dbReference>
<organism evidence="3 4">
    <name type="scientific">Piloderma croceum (strain F 1598)</name>
    <dbReference type="NCBI Taxonomy" id="765440"/>
    <lineage>
        <taxon>Eukaryota</taxon>
        <taxon>Fungi</taxon>
        <taxon>Dikarya</taxon>
        <taxon>Basidiomycota</taxon>
        <taxon>Agaricomycotina</taxon>
        <taxon>Agaricomycetes</taxon>
        <taxon>Agaricomycetidae</taxon>
        <taxon>Atheliales</taxon>
        <taxon>Atheliaceae</taxon>
        <taxon>Piloderma</taxon>
    </lineage>
</organism>
<evidence type="ECO:0000256" key="1">
    <source>
        <dbReference type="SAM" id="MobiDB-lite"/>
    </source>
</evidence>
<dbReference type="Proteomes" id="UP000054166">
    <property type="component" value="Unassembled WGS sequence"/>
</dbReference>
<sequence length="374" mass="41609">MATISHTIYSYYSPKKPESLATPPSHAHDESADPWETEPSSFSETRRSLMAPRFVPATMSHENAGSRQPHMVDNDDVGASLAGWYRSLTGTQCTVDRPSLAVQSRTVAGPSKPSVDIQEPLKRRAEARNKNNWFILRAIESESSSGSLIPSPAPTLADILARDPPPIEGGYSPPVWLALGPSNKGFTMLQQRGWNEGEGLGPRVRRRRRIEADFLDAEEPFEMKSRLEARRLAVKKEEREVKWEEDVQEIRNIDVIDLTLSDSEDDVHESDADTPGDPPDPLDPSHSPRALLTPIATVLKSDRLGIGLKAKTVGPYKASQKRVTHNAATLTAHIKAAEDLRRKKATIGRGRRGFAKMAQKEQERRQKMLAYLNE</sequence>
<reference evidence="4" key="2">
    <citation type="submission" date="2015-01" db="EMBL/GenBank/DDBJ databases">
        <title>Evolutionary Origins and Diversification of the Mycorrhizal Mutualists.</title>
        <authorList>
            <consortium name="DOE Joint Genome Institute"/>
            <consortium name="Mycorrhizal Genomics Consortium"/>
            <person name="Kohler A."/>
            <person name="Kuo A."/>
            <person name="Nagy L.G."/>
            <person name="Floudas D."/>
            <person name="Copeland A."/>
            <person name="Barry K.W."/>
            <person name="Cichocki N."/>
            <person name="Veneault-Fourrey C."/>
            <person name="LaButti K."/>
            <person name="Lindquist E.A."/>
            <person name="Lipzen A."/>
            <person name="Lundell T."/>
            <person name="Morin E."/>
            <person name="Murat C."/>
            <person name="Riley R."/>
            <person name="Ohm R."/>
            <person name="Sun H."/>
            <person name="Tunlid A."/>
            <person name="Henrissat B."/>
            <person name="Grigoriev I.V."/>
            <person name="Hibbett D.S."/>
            <person name="Martin F."/>
        </authorList>
    </citation>
    <scope>NUCLEOTIDE SEQUENCE [LARGE SCALE GENOMIC DNA]</scope>
    <source>
        <strain evidence="4">F 1598</strain>
    </source>
</reference>
<feature type="domain" description="G-patch" evidence="2">
    <location>
        <begin position="181"/>
        <end position="239"/>
    </location>
</feature>
<dbReference type="HOGENOM" id="CLU_056416_0_0_1"/>
<dbReference type="InParanoid" id="A0A0C3FY51"/>
<feature type="compositionally biased region" description="Acidic residues" evidence="1">
    <location>
        <begin position="262"/>
        <end position="274"/>
    </location>
</feature>
<dbReference type="GO" id="GO:0003676">
    <property type="term" value="F:nucleic acid binding"/>
    <property type="evidence" value="ECO:0007669"/>
    <property type="project" value="InterPro"/>
</dbReference>
<gene>
    <name evidence="3" type="ORF">PILCRDRAFT_813009</name>
</gene>
<name>A0A0C3FY51_PILCF</name>
<dbReference type="STRING" id="765440.A0A0C3FY51"/>
<evidence type="ECO:0000313" key="4">
    <source>
        <dbReference type="Proteomes" id="UP000054166"/>
    </source>
</evidence>
<dbReference type="OrthoDB" id="2538319at2759"/>
<proteinExistence type="predicted"/>
<dbReference type="EMBL" id="KN832975">
    <property type="protein sequence ID" value="KIM89105.1"/>
    <property type="molecule type" value="Genomic_DNA"/>
</dbReference>
<accession>A0A0C3FY51</accession>
<dbReference type="AlphaFoldDB" id="A0A0C3FY51"/>
<protein>
    <recommendedName>
        <fullName evidence="2">G-patch domain-containing protein</fullName>
    </recommendedName>
</protein>